<dbReference type="PATRIC" id="fig|29486.44.peg.2025"/>
<gene>
    <name evidence="2" type="ORF">CSF007_10375</name>
    <name evidence="3" type="ORF">NCTC10476_00080</name>
</gene>
<keyword evidence="4" id="KW-1185">Reference proteome</keyword>
<dbReference type="PROSITE" id="PS51257">
    <property type="entry name" value="PROKAR_LIPOPROTEIN"/>
    <property type="match status" value="1"/>
</dbReference>
<feature type="region of interest" description="Disordered" evidence="1">
    <location>
        <begin position="40"/>
        <end position="78"/>
    </location>
</feature>
<evidence type="ECO:0000313" key="2">
    <source>
        <dbReference type="EMBL" id="CEK27825.1"/>
    </source>
</evidence>
<dbReference type="EMBL" id="LN681231">
    <property type="protein sequence ID" value="CEK27825.1"/>
    <property type="molecule type" value="Genomic_DNA"/>
</dbReference>
<dbReference type="RefSeq" id="WP_004721395.1">
    <property type="nucleotide sequence ID" value="NZ_CABIHR010000025.1"/>
</dbReference>
<evidence type="ECO:0000313" key="3">
    <source>
        <dbReference type="EMBL" id="SUP98510.1"/>
    </source>
</evidence>
<dbReference type="GeneID" id="66879748"/>
<dbReference type="STRING" id="29486.UGYR_03235"/>
<dbReference type="OrthoDB" id="9957698at2"/>
<evidence type="ECO:0000256" key="1">
    <source>
        <dbReference type="SAM" id="MobiDB-lite"/>
    </source>
</evidence>
<dbReference type="KEGG" id="yrb:UGYR_03235"/>
<dbReference type="Proteomes" id="UP000255169">
    <property type="component" value="Unassembled WGS sequence"/>
</dbReference>
<proteinExistence type="predicted"/>
<evidence type="ECO:0000313" key="4">
    <source>
        <dbReference type="Proteomes" id="UP000255169"/>
    </source>
</evidence>
<sequence>MDIKFAVVVTFSVLLSGCAGYSDTHSPCYDKASAKCHGNHMNSGPVLNDRGQIDHRMQQVQQRGQQDNSTDGGARFGW</sequence>
<dbReference type="EMBL" id="UHJG01000001">
    <property type="protein sequence ID" value="SUP98510.1"/>
    <property type="molecule type" value="Genomic_DNA"/>
</dbReference>
<protein>
    <recommendedName>
        <fullName evidence="5">Lipoprotein</fullName>
    </recommendedName>
</protein>
<reference evidence="3 4" key="2">
    <citation type="submission" date="2018-06" db="EMBL/GenBank/DDBJ databases">
        <authorList>
            <consortium name="Pathogen Informatics"/>
            <person name="Doyle S."/>
        </authorList>
    </citation>
    <scope>NUCLEOTIDE SEQUENCE [LARGE SCALE GENOMIC DNA]</scope>
    <source>
        <strain evidence="3 4">NCTC10476</strain>
    </source>
</reference>
<accession>A0A085U628</accession>
<organism evidence="3 4">
    <name type="scientific">Yersinia ruckeri</name>
    <dbReference type="NCBI Taxonomy" id="29486"/>
    <lineage>
        <taxon>Bacteria</taxon>
        <taxon>Pseudomonadati</taxon>
        <taxon>Pseudomonadota</taxon>
        <taxon>Gammaproteobacteria</taxon>
        <taxon>Enterobacterales</taxon>
        <taxon>Yersiniaceae</taxon>
        <taxon>Yersinia</taxon>
    </lineage>
</organism>
<reference evidence="2" key="1">
    <citation type="journal article" date="2015" name="Genome Announc.">
        <title>Complete Genome Sequence of Yersinia ruckeri Strain CSF007-82, Etiologic Agent of Red Mouth Disease in Salmonid Fish.</title>
        <authorList>
            <person name="Nelson M.C."/>
            <person name="LaPatra S.E."/>
            <person name="Welch T.J."/>
            <person name="Graf J."/>
        </authorList>
    </citation>
    <scope>NUCLEOTIDE SEQUENCE</scope>
    <source>
        <strain evidence="2">CSF007-82</strain>
    </source>
</reference>
<dbReference type="AlphaFoldDB" id="A0A085U628"/>
<evidence type="ECO:0008006" key="5">
    <source>
        <dbReference type="Google" id="ProtNLM"/>
    </source>
</evidence>
<name>A0A085U628_YERRU</name>